<name>E4WZ47_OIKDI</name>
<proteinExistence type="predicted"/>
<feature type="region of interest" description="Disordered" evidence="1">
    <location>
        <begin position="782"/>
        <end position="801"/>
    </location>
</feature>
<gene>
    <name evidence="2" type="ORF">GSOID_T00013196001</name>
</gene>
<evidence type="ECO:0000256" key="1">
    <source>
        <dbReference type="SAM" id="MobiDB-lite"/>
    </source>
</evidence>
<dbReference type="InParanoid" id="E4WZ47"/>
<reference evidence="2" key="1">
    <citation type="journal article" date="2010" name="Science">
        <title>Plasticity of animal genome architecture unmasked by rapid evolution of a pelagic tunicate.</title>
        <authorList>
            <person name="Denoeud F."/>
            <person name="Henriet S."/>
            <person name="Mungpakdee S."/>
            <person name="Aury J.M."/>
            <person name="Da Silva C."/>
            <person name="Brinkmann H."/>
            <person name="Mikhaleva J."/>
            <person name="Olsen L.C."/>
            <person name="Jubin C."/>
            <person name="Canestro C."/>
            <person name="Bouquet J.M."/>
            <person name="Danks G."/>
            <person name="Poulain J."/>
            <person name="Campsteijn C."/>
            <person name="Adamski M."/>
            <person name="Cross I."/>
            <person name="Yadetie F."/>
            <person name="Muffato M."/>
            <person name="Louis A."/>
            <person name="Butcher S."/>
            <person name="Tsagkogeorga G."/>
            <person name="Konrad A."/>
            <person name="Singh S."/>
            <person name="Jensen M.F."/>
            <person name="Cong E.H."/>
            <person name="Eikeseth-Otteraa H."/>
            <person name="Noel B."/>
            <person name="Anthouard V."/>
            <person name="Porcel B.M."/>
            <person name="Kachouri-Lafond R."/>
            <person name="Nishino A."/>
            <person name="Ugolini M."/>
            <person name="Chourrout P."/>
            <person name="Nishida H."/>
            <person name="Aasland R."/>
            <person name="Huzurbazar S."/>
            <person name="Westhof E."/>
            <person name="Delsuc F."/>
            <person name="Lehrach H."/>
            <person name="Reinhardt R."/>
            <person name="Weissenbach J."/>
            <person name="Roy S.W."/>
            <person name="Artiguenave F."/>
            <person name="Postlethwait J.H."/>
            <person name="Manak J.R."/>
            <person name="Thompson E.M."/>
            <person name="Jaillon O."/>
            <person name="Du Pasquier L."/>
            <person name="Boudinot P."/>
            <person name="Liberles D.A."/>
            <person name="Volff J.N."/>
            <person name="Philippe H."/>
            <person name="Lenhard B."/>
            <person name="Roest Crollius H."/>
            <person name="Wincker P."/>
            <person name="Chourrout D."/>
        </authorList>
    </citation>
    <scope>NUCLEOTIDE SEQUENCE [LARGE SCALE GENOMIC DNA]</scope>
</reference>
<evidence type="ECO:0000313" key="3">
    <source>
        <dbReference type="Proteomes" id="UP000001307"/>
    </source>
</evidence>
<protein>
    <submittedName>
        <fullName evidence="2">Uncharacterized protein</fullName>
    </submittedName>
</protein>
<feature type="compositionally biased region" description="Acidic residues" evidence="1">
    <location>
        <begin position="1350"/>
        <end position="1363"/>
    </location>
</feature>
<accession>E4WZ47</accession>
<feature type="region of interest" description="Disordered" evidence="1">
    <location>
        <begin position="1816"/>
        <end position="1851"/>
    </location>
</feature>
<keyword evidence="3" id="KW-1185">Reference proteome</keyword>
<evidence type="ECO:0000313" key="2">
    <source>
        <dbReference type="EMBL" id="CBY22442.1"/>
    </source>
</evidence>
<dbReference type="Proteomes" id="UP000001307">
    <property type="component" value="Unassembled WGS sequence"/>
</dbReference>
<organism evidence="2">
    <name type="scientific">Oikopleura dioica</name>
    <name type="common">Tunicate</name>
    <dbReference type="NCBI Taxonomy" id="34765"/>
    <lineage>
        <taxon>Eukaryota</taxon>
        <taxon>Metazoa</taxon>
        <taxon>Chordata</taxon>
        <taxon>Tunicata</taxon>
        <taxon>Appendicularia</taxon>
        <taxon>Copelata</taxon>
        <taxon>Oikopleuridae</taxon>
        <taxon>Oikopleura</taxon>
    </lineage>
</organism>
<dbReference type="EMBL" id="FN653019">
    <property type="protein sequence ID" value="CBY22442.1"/>
    <property type="molecule type" value="Genomic_DNA"/>
</dbReference>
<sequence length="2099" mass="239078">MLKVVTELELPSSTFTKVGETQKTVEVMIYPELCPAYVDFSSFLEKNTDWQKLSLLPWNALVDNRTFLAVESNTSQAGWGKPFDVKKRPSAAQALTVVKYYFTPVLVTMPEKDQDFLMFHRNLSSVEQLYKAIESYIRFRWPNYTKECKLTWFFPQLSKLEHANMPDLRTIQNLTVSQLCDRYAEKDVAFPSFRVEVKKGPAVLDARKAKLKEDQGNAMNRVAFAFRQLEQNGKLACPSPPFLGLLSTNMATKLVKVWDEFALEPRRPAQELELPLLEVFNTRAIDPALSKFDKIPRDQKTPELLQTTLAAALLETLELPFGPITTIKKLAETLQKQGNIKQDSSRAFLQQEAGQLLRSSEIGIGHGDPWFELSKLARYVVERMWLWIKALNARNEMVPHDLLPFRFVRHFGELNLQPRRPEQPAFQPPPGLYMAGKIVRNRTLICISVAPLEFVSVAKNIQAEDFPSLVETFSTILEAFAWDDEASMALQIVLRSIEEGQTAVAIDQWKIFVEATKSIPRAKGSTSILVVSKLATNFVANSAARNMGELLLKTNENRENQAIIRFWRHRFGKRRVNVFPRKIGAVPAPAKTANRRLLICPPKNMANSPIFKKREPQTYCAVENCCTPLEDLFICPLHHRALVDKLQENKLGTIAPPDFTDISGAKRVWAAEHMKEQTPLNLNKNQARAKFHLESIALHNPDVRMELPAAQLSSTAMNYHSTGVDVEWGSRSFWKNDGLLRALHTLQCEFVSAQFDLKVLPDAKKPDRMVVPPMGDKLEWTVLPGHIDPRNDPDAEENRGKDEDGLVWETLVLKKDFIPSLGNYSSVGTQKDGISILFEISETAAGTRKVSSPILAIVRDYKTYCVDPLDERQACPRECRRIFDELDFAAEDLLRQMRQQAARKIEMGSFFAFPELATLASFAELYENLNFVVSFTTVETLQRAKNFLIRWAKKNNHKEHPSISLFSVGKEPERENLPQAFFLYRKGQNYKIWRPVRAGMKGKFQARPQTFDEKYEFRFVSHMLATEIFPGGITSDNLLGLINEDLLPALEGKRAELYTQLEFGLNSLAFLIDLNDASALDKLNIVGGELALTNQWQKSFHFFKEDAEGIRNSQADIRDCQERSRQKLLDRHFPKVLNVKTFITWLKKFLPKDKRFVKEVRANLSSSWIAYAEFPFLDRETVERMIDSIFSRAGRSTPEKDQLVLFEKPVPLPALPLMAMRLLQMKPTGTYSQVAAYKEAKARMEYWFEARHQRFLQNRREEAAEEAAEREIERLAAIPPAADSSDESQLSTDSELDSDEEFVLYAEALDIPPAEETPFGQEEPQRARPFVFDEWRENLPHRNRPRGPNNDDENECPDGEGEMELPLPNRPVTPEEVAEIRGFDAGARQQAMDYEVPPQRVIAQIVEEPEFRPVPDEQGAFECKHFFPHERYDELFDSGDSDKFAEFAQKTREGVRKLLEKDLEFVSHERAFTKIEAVFNEALMPQNVRSQLNLSQQRNNPRRVELPLADEAGQDPKVIEDYERLNLGQPPEGVWQQGGEIIVPHRSDRKIKFTDEDELPLESLTVVREDWGRSDFRLEDVPSSSVGLPAVRPLPLSTYGKWRPEREFINTVLARKNRSRAARRPSFYAEKNMNVLGIIHKSQYIESEKITVNETEAQKKHIFELAQIVSNKSMGLTAGLDEAADELTDLIVANNLSTTLILARLCDAYGTLRPGTIRTMIKRVVRDRQPSPVITLWAKEFQASAALDCLWKSEFAWAGLLSRWAFVQSDRSKDRHRANCLRVSGLTMPKPTKAVVAAKKDKKNKEAFEKMKEALAPGTSAAAISPVGSPEPEPDQDSESSPSPSPSLADQNKVEIKRVIKKVKALEHQIELAYEHSQWACPTEIMDGLARLEDNYGKFRANVKISIAGAIEAQDSYAEILCVCFGDRCSVLYKLLRRNLHKEHRQVTREERASKLVKHDAPVLLELKAVSSLICDLVNERSSPMTWSLSYRDGVRLIVDRCFHAIFVKLQGILERPYSTDISPAEFRSLVQSLEKDVKFLFGNSTPGATKLELLSKTFDEEGSSISKQKAFLLARELFPGKKEIHAKERRALTIKKLE</sequence>
<feature type="region of interest" description="Disordered" evidence="1">
    <location>
        <begin position="1339"/>
        <end position="1370"/>
    </location>
</feature>
<feature type="region of interest" description="Disordered" evidence="1">
    <location>
        <begin position="1491"/>
        <end position="1511"/>
    </location>
</feature>
<feature type="compositionally biased region" description="Basic and acidic residues" evidence="1">
    <location>
        <begin position="787"/>
        <end position="801"/>
    </location>
</feature>
<feature type="region of interest" description="Disordered" evidence="1">
    <location>
        <begin position="1276"/>
        <end position="1297"/>
    </location>
</feature>